<sequence length="86" mass="9369">MIFSKLGLFGASRQTDLYYATASALRASFFSDFSAEGDLGASNSTKNAFDASQFSPVLNTGLYALSRENPFINSKQFGTSDLKIFF</sequence>
<keyword evidence="2" id="KW-1185">Reference proteome</keyword>
<reference evidence="1 2" key="1">
    <citation type="journal article" date="2015" name="Genome Biol.">
        <title>Comparative genomics of Steinernema reveals deeply conserved gene regulatory networks.</title>
        <authorList>
            <person name="Dillman A.R."/>
            <person name="Macchietto M."/>
            <person name="Porter C.F."/>
            <person name="Rogers A."/>
            <person name="Williams B."/>
            <person name="Antoshechkin I."/>
            <person name="Lee M.M."/>
            <person name="Goodwin Z."/>
            <person name="Lu X."/>
            <person name="Lewis E.E."/>
            <person name="Goodrich-Blair H."/>
            <person name="Stock S.P."/>
            <person name="Adams B.J."/>
            <person name="Sternberg P.W."/>
            <person name="Mortazavi A."/>
        </authorList>
    </citation>
    <scope>NUCLEOTIDE SEQUENCE [LARGE SCALE GENOMIC DNA]</scope>
    <source>
        <strain evidence="1 2">ALL</strain>
    </source>
</reference>
<evidence type="ECO:0000313" key="1">
    <source>
        <dbReference type="EMBL" id="TKR65037.1"/>
    </source>
</evidence>
<dbReference type="EMBL" id="AZBU02000009">
    <property type="protein sequence ID" value="TKR65037.1"/>
    <property type="molecule type" value="Genomic_DNA"/>
</dbReference>
<evidence type="ECO:0000313" key="2">
    <source>
        <dbReference type="Proteomes" id="UP000298663"/>
    </source>
</evidence>
<proteinExistence type="predicted"/>
<gene>
    <name evidence="1" type="ORF">L596_025501</name>
</gene>
<name>A0A4U5M7X2_STECR</name>
<organism evidence="1 2">
    <name type="scientific">Steinernema carpocapsae</name>
    <name type="common">Entomopathogenic nematode</name>
    <dbReference type="NCBI Taxonomy" id="34508"/>
    <lineage>
        <taxon>Eukaryota</taxon>
        <taxon>Metazoa</taxon>
        <taxon>Ecdysozoa</taxon>
        <taxon>Nematoda</taxon>
        <taxon>Chromadorea</taxon>
        <taxon>Rhabditida</taxon>
        <taxon>Tylenchina</taxon>
        <taxon>Panagrolaimomorpha</taxon>
        <taxon>Strongyloidoidea</taxon>
        <taxon>Steinernematidae</taxon>
        <taxon>Steinernema</taxon>
    </lineage>
</organism>
<comment type="caution">
    <text evidence="1">The sequence shown here is derived from an EMBL/GenBank/DDBJ whole genome shotgun (WGS) entry which is preliminary data.</text>
</comment>
<dbReference type="Proteomes" id="UP000298663">
    <property type="component" value="Unassembled WGS sequence"/>
</dbReference>
<reference evidence="1 2" key="2">
    <citation type="journal article" date="2019" name="G3 (Bethesda)">
        <title>Hybrid Assembly of the Genome of the Entomopathogenic Nematode Steinernema carpocapsae Identifies the X-Chromosome.</title>
        <authorList>
            <person name="Serra L."/>
            <person name="Macchietto M."/>
            <person name="Macias-Munoz A."/>
            <person name="McGill C.J."/>
            <person name="Rodriguez I.M."/>
            <person name="Rodriguez B."/>
            <person name="Murad R."/>
            <person name="Mortazavi A."/>
        </authorList>
    </citation>
    <scope>NUCLEOTIDE SEQUENCE [LARGE SCALE GENOMIC DNA]</scope>
    <source>
        <strain evidence="1 2">ALL</strain>
    </source>
</reference>
<dbReference type="AlphaFoldDB" id="A0A4U5M7X2"/>
<accession>A0A4U5M7X2</accession>
<protein>
    <submittedName>
        <fullName evidence="1">Uncharacterized protein</fullName>
    </submittedName>
</protein>